<evidence type="ECO:0000256" key="5">
    <source>
        <dbReference type="PIRSR" id="PIRSR000303-1"/>
    </source>
</evidence>
<proteinExistence type="inferred from homology"/>
<evidence type="ECO:0000256" key="4">
    <source>
        <dbReference type="ARBA" id="ARBA00049091"/>
    </source>
</evidence>
<feature type="domain" description="Thioredoxin" evidence="7">
    <location>
        <begin position="6"/>
        <end position="170"/>
    </location>
</feature>
<dbReference type="SUPFAM" id="SSF52833">
    <property type="entry name" value="Thioredoxin-like"/>
    <property type="match status" value="1"/>
</dbReference>
<name>A0A9W8EDZ7_9FUNG</name>
<dbReference type="EMBL" id="JANBQF010000396">
    <property type="protein sequence ID" value="KAJ2001532.1"/>
    <property type="molecule type" value="Genomic_DNA"/>
</dbReference>
<evidence type="ECO:0000256" key="1">
    <source>
        <dbReference type="ARBA" id="ARBA00006926"/>
    </source>
</evidence>
<protein>
    <recommendedName>
        <fullName evidence="6">Glutathione peroxidase</fullName>
    </recommendedName>
</protein>
<dbReference type="AlphaFoldDB" id="A0A9W8EDZ7"/>
<keyword evidence="9" id="KW-1185">Reference proteome</keyword>
<comment type="caution">
    <text evidence="8">The sequence shown here is derived from an EMBL/GenBank/DDBJ whole genome shotgun (WGS) entry which is preliminary data.</text>
</comment>
<dbReference type="PROSITE" id="PS51355">
    <property type="entry name" value="GLUTATHIONE_PEROXID_3"/>
    <property type="match status" value="1"/>
</dbReference>
<dbReference type="PROSITE" id="PS51352">
    <property type="entry name" value="THIOREDOXIN_2"/>
    <property type="match status" value="1"/>
</dbReference>
<evidence type="ECO:0000313" key="8">
    <source>
        <dbReference type="EMBL" id="KAJ2001532.1"/>
    </source>
</evidence>
<evidence type="ECO:0000256" key="3">
    <source>
        <dbReference type="ARBA" id="ARBA00023002"/>
    </source>
</evidence>
<comment type="catalytic activity">
    <reaction evidence="4">
        <text>a hydroperoxide + [thioredoxin]-dithiol = an alcohol + [thioredoxin]-disulfide + H2O</text>
        <dbReference type="Rhea" id="RHEA:62620"/>
        <dbReference type="Rhea" id="RHEA-COMP:10698"/>
        <dbReference type="Rhea" id="RHEA-COMP:10700"/>
        <dbReference type="ChEBI" id="CHEBI:15377"/>
        <dbReference type="ChEBI" id="CHEBI:29950"/>
        <dbReference type="ChEBI" id="CHEBI:30879"/>
        <dbReference type="ChEBI" id="CHEBI:35924"/>
        <dbReference type="ChEBI" id="CHEBI:50058"/>
        <dbReference type="EC" id="1.11.1.24"/>
    </reaction>
</comment>
<dbReference type="Pfam" id="PF00255">
    <property type="entry name" value="GSHPx"/>
    <property type="match status" value="1"/>
</dbReference>
<gene>
    <name evidence="8" type="primary">GPX2</name>
    <name evidence="8" type="ORF">H4R26_004087</name>
</gene>
<evidence type="ECO:0000259" key="7">
    <source>
        <dbReference type="PROSITE" id="PS51352"/>
    </source>
</evidence>
<dbReference type="InterPro" id="IPR029759">
    <property type="entry name" value="GPX_AS"/>
</dbReference>
<dbReference type="GO" id="GO:0140824">
    <property type="term" value="F:thioredoxin-dependent peroxiredoxin activity"/>
    <property type="evidence" value="ECO:0007669"/>
    <property type="project" value="UniProtKB-EC"/>
</dbReference>
<dbReference type="PANTHER" id="PTHR11592">
    <property type="entry name" value="GLUTATHIONE PEROXIDASE"/>
    <property type="match status" value="1"/>
</dbReference>
<accession>A0A9W8EDZ7</accession>
<dbReference type="PIRSF" id="PIRSF000303">
    <property type="entry name" value="Glutathion_perox"/>
    <property type="match status" value="1"/>
</dbReference>
<sequence length="170" mass="19445">MTDNQKEGPEKFYSLKAEQWDGQEYDFEQLRGKVVLIVNVASKCGFTSQYDGLEKLHKDFGEKGLVVLGFPTNQFAGQEPGTDKEIQEFCSLTHGVKFPIMKKSDVNGAKENEVFKHIKKEKPGLLGFKVIKWNFEKFLVDRKGNIVERWASTSTPASMEKTIEKYLDQE</sequence>
<dbReference type="OrthoDB" id="446890at2759"/>
<dbReference type="PRINTS" id="PR01011">
    <property type="entry name" value="GLUTPROXDASE"/>
</dbReference>
<dbReference type="InterPro" id="IPR036249">
    <property type="entry name" value="Thioredoxin-like_sf"/>
</dbReference>
<dbReference type="GO" id="GO:0034599">
    <property type="term" value="P:cellular response to oxidative stress"/>
    <property type="evidence" value="ECO:0007669"/>
    <property type="project" value="TreeGrafter"/>
</dbReference>
<dbReference type="PANTHER" id="PTHR11592:SF78">
    <property type="entry name" value="GLUTATHIONE PEROXIDASE"/>
    <property type="match status" value="1"/>
</dbReference>
<keyword evidence="2 6" id="KW-0575">Peroxidase</keyword>
<dbReference type="InterPro" id="IPR013766">
    <property type="entry name" value="Thioredoxin_domain"/>
</dbReference>
<feature type="active site" evidence="5">
    <location>
        <position position="44"/>
    </location>
</feature>
<dbReference type="Proteomes" id="UP001150907">
    <property type="component" value="Unassembled WGS sequence"/>
</dbReference>
<reference evidence="8" key="1">
    <citation type="submission" date="2022-07" db="EMBL/GenBank/DDBJ databases">
        <title>Phylogenomic reconstructions and comparative analyses of Kickxellomycotina fungi.</title>
        <authorList>
            <person name="Reynolds N.K."/>
            <person name="Stajich J.E."/>
            <person name="Barry K."/>
            <person name="Grigoriev I.V."/>
            <person name="Crous P."/>
            <person name="Smith M.E."/>
        </authorList>
    </citation>
    <scope>NUCLEOTIDE SEQUENCE</scope>
    <source>
        <strain evidence="8">IMI 214461</strain>
    </source>
</reference>
<dbReference type="CDD" id="cd00340">
    <property type="entry name" value="GSH_Peroxidase"/>
    <property type="match status" value="1"/>
</dbReference>
<evidence type="ECO:0000313" key="9">
    <source>
        <dbReference type="Proteomes" id="UP001150907"/>
    </source>
</evidence>
<evidence type="ECO:0000256" key="6">
    <source>
        <dbReference type="RuleBase" id="RU000499"/>
    </source>
</evidence>
<keyword evidence="3 6" id="KW-0560">Oxidoreductase</keyword>
<dbReference type="FunFam" id="3.40.30.10:FF:000010">
    <property type="entry name" value="Glutathione peroxidase"/>
    <property type="match status" value="1"/>
</dbReference>
<organism evidence="8 9">
    <name type="scientific">Coemansia thaxteri</name>
    <dbReference type="NCBI Taxonomy" id="2663907"/>
    <lineage>
        <taxon>Eukaryota</taxon>
        <taxon>Fungi</taxon>
        <taxon>Fungi incertae sedis</taxon>
        <taxon>Zoopagomycota</taxon>
        <taxon>Kickxellomycotina</taxon>
        <taxon>Kickxellomycetes</taxon>
        <taxon>Kickxellales</taxon>
        <taxon>Kickxellaceae</taxon>
        <taxon>Coemansia</taxon>
    </lineage>
</organism>
<dbReference type="Gene3D" id="3.40.30.10">
    <property type="entry name" value="Glutaredoxin"/>
    <property type="match status" value="1"/>
</dbReference>
<dbReference type="PROSITE" id="PS00460">
    <property type="entry name" value="GLUTATHIONE_PEROXID_1"/>
    <property type="match status" value="1"/>
</dbReference>
<comment type="similarity">
    <text evidence="1 6">Belongs to the glutathione peroxidase family.</text>
</comment>
<evidence type="ECO:0000256" key="2">
    <source>
        <dbReference type="ARBA" id="ARBA00022559"/>
    </source>
</evidence>
<dbReference type="InterPro" id="IPR000889">
    <property type="entry name" value="Glutathione_peroxidase"/>
</dbReference>